<evidence type="ECO:0000256" key="3">
    <source>
        <dbReference type="ARBA" id="ARBA00022801"/>
    </source>
</evidence>
<proteinExistence type="inferred from homology"/>
<evidence type="ECO:0000256" key="1">
    <source>
        <dbReference type="ARBA" id="ARBA00009589"/>
    </source>
</evidence>
<reference evidence="7" key="1">
    <citation type="journal article" date="2008" name="Nat. Genet.">
        <title>The Pristionchus pacificus genome provides a unique perspective on nematode lifestyle and parasitism.</title>
        <authorList>
            <person name="Dieterich C."/>
            <person name="Clifton S.W."/>
            <person name="Schuster L.N."/>
            <person name="Chinwalla A."/>
            <person name="Delehaunty K."/>
            <person name="Dinkelacker I."/>
            <person name="Fulton L."/>
            <person name="Fulton R."/>
            <person name="Godfrey J."/>
            <person name="Minx P."/>
            <person name="Mitreva M."/>
            <person name="Roeseler W."/>
            <person name="Tian H."/>
            <person name="Witte H."/>
            <person name="Yang S.P."/>
            <person name="Wilson R.K."/>
            <person name="Sommer R.J."/>
        </authorList>
    </citation>
    <scope>NUCLEOTIDE SEQUENCE [LARGE SCALE GENOMIC DNA]</scope>
    <source>
        <strain evidence="7">PS312</strain>
    </source>
</reference>
<dbReference type="CDD" id="cd07522">
    <property type="entry name" value="HAD_cN-II"/>
    <property type="match status" value="1"/>
</dbReference>
<evidence type="ECO:0000313" key="7">
    <source>
        <dbReference type="Proteomes" id="UP000005239"/>
    </source>
</evidence>
<keyword evidence="2" id="KW-0479">Metal-binding</keyword>
<dbReference type="PANTHER" id="PTHR12103">
    <property type="entry name" value="5'-NUCLEOTIDASE DOMAIN-CONTAINING"/>
    <property type="match status" value="1"/>
</dbReference>
<accession>A0A2A6B2H0</accession>
<gene>
    <name evidence="6" type="primary">WBGene00113149</name>
</gene>
<dbReference type="GO" id="GO:0008253">
    <property type="term" value="F:5'-nucleotidase activity"/>
    <property type="evidence" value="ECO:0000318"/>
    <property type="project" value="GO_Central"/>
</dbReference>
<protein>
    <submittedName>
        <fullName evidence="6">Uncharacterized protein</fullName>
    </submittedName>
</protein>
<dbReference type="GO" id="GO:0046872">
    <property type="term" value="F:metal ion binding"/>
    <property type="evidence" value="ECO:0007669"/>
    <property type="project" value="UniProtKB-KW"/>
</dbReference>
<evidence type="ECO:0000256" key="5">
    <source>
        <dbReference type="SAM" id="MobiDB-lite"/>
    </source>
</evidence>
<dbReference type="AlphaFoldDB" id="A0A2A6B2H0"/>
<sequence>KVEPHQYKELCQASFSNRDICKTHHYLLLIVVRKMEGNARDPSKVYKRESAKRVFVNRSLRLEKIKFFGFDMDYTLAVYKSPELEQLGFDLTVERLISQGYPEEIRTFGYDPIFPVRGLWFDYQYGNLLKVDGFGNILVGMHGIKFLKPSEIEELYPNKFVQLTANRIMVLNTLFNLPETHLIAQLVQYFDTHGEFTLLPDKTGVRGGEILISYRSMFKDVRNAVDWVHMDSESKMKPSILANLDKYVIKDDRIVPMLRMLRTNNRKTFLLTNSDFTYTNGVMTYLIDKEWSNYFDISIVDACKPKWFAEGTTFREVNLETGSYKLGIHAGPLRPGVIYSGGSCDAFRQMVKARGKDVLYVGDHIFGDVLRSKKTRGWRTFLVVPELDHELTVWTDRKPLFEQLAVLDNTLAEVYKNLDGTSVERPHIESVIQAIRQKSHEMDQEYGVLGSLFRAGSRTTFFASQVERYADLYASSCYNLVHYPGFYFFRAPMLLMPHESTVDHAAVHKSARAEMLRRQDSVGQQVRGWTRKNLQTENTFCHEEEEEDQGSEGKDDNDSTREKSSSDGEGEAITTTDVVVVAQEQIDQERGWKGGPEGASPSPSSLVNRIGGSRTMARIAAVLAILCAGAFAQGCQKHPVCDQDQLARCQKTFNQDVGIPPNLDVKKYDQLQDAVESLIGTQGIDELGRVCYALRSLKFCFDDMSHYDNCMFNPLGLVGDDNCQATGITEKQARGYVRFWASLDFACGVGFSHYWNAEQTPTSTGCMSNVFANKLDDLRKCQESFDNEIAGDNMDSCPFVSEASKCYQRAFSKCIDQGQWFGCEYELVGLQAAYGNCGQDFCKSVVGDGPTCSFEDLQDCQDTFNNALGINEPQPWQDSNSYRNKIEAIYEQPAGNTGVRKVCRYFRQFKQCLGPCYQQTVQVPFLVKNAGVAPTEATTYMATFNSMHYLCGAGFGTYIANPACFISSWKAARPNLEDVRNSFEAQAYLMPQQACSLATNVLTQFERAFSSGCGPESKDTQFWGCEYARTGIFTGFPQCSLSCSLPVVGN</sequence>
<feature type="region of interest" description="Disordered" evidence="5">
    <location>
        <begin position="516"/>
        <end position="577"/>
    </location>
</feature>
<reference evidence="6" key="2">
    <citation type="submission" date="2022-06" db="UniProtKB">
        <authorList>
            <consortium name="EnsemblMetazoa"/>
        </authorList>
    </citation>
    <scope>IDENTIFICATION</scope>
    <source>
        <strain evidence="6">PS312</strain>
    </source>
</reference>
<keyword evidence="3" id="KW-0378">Hydrolase</keyword>
<evidence type="ECO:0000256" key="2">
    <source>
        <dbReference type="ARBA" id="ARBA00022723"/>
    </source>
</evidence>
<dbReference type="InterPro" id="IPR008380">
    <property type="entry name" value="HAD-SF_hydro_IG_5-nucl"/>
</dbReference>
<dbReference type="InterPro" id="IPR036412">
    <property type="entry name" value="HAD-like_sf"/>
</dbReference>
<evidence type="ECO:0000256" key="4">
    <source>
        <dbReference type="ARBA" id="ARBA00022842"/>
    </source>
</evidence>
<dbReference type="Gene3D" id="3.40.50.1000">
    <property type="entry name" value="HAD superfamily/HAD-like"/>
    <property type="match status" value="1"/>
</dbReference>
<dbReference type="Pfam" id="PF05761">
    <property type="entry name" value="5_nucleotid"/>
    <property type="match status" value="1"/>
</dbReference>
<dbReference type="FunFam" id="3.40.50.1000:FF:000255">
    <property type="entry name" value="Protein CBG02038"/>
    <property type="match status" value="1"/>
</dbReference>
<evidence type="ECO:0000313" key="6">
    <source>
        <dbReference type="EnsemblMetazoa" id="PPA23595.1"/>
    </source>
</evidence>
<dbReference type="EnsemblMetazoa" id="PPA23595.1">
    <property type="protein sequence ID" value="PPA23595.1"/>
    <property type="gene ID" value="WBGene00113149"/>
</dbReference>
<feature type="compositionally biased region" description="Basic and acidic residues" evidence="5">
    <location>
        <begin position="551"/>
        <end position="566"/>
    </location>
</feature>
<dbReference type="SUPFAM" id="SSF56784">
    <property type="entry name" value="HAD-like"/>
    <property type="match status" value="1"/>
</dbReference>
<dbReference type="Proteomes" id="UP000005239">
    <property type="component" value="Unassembled WGS sequence"/>
</dbReference>
<dbReference type="PANTHER" id="PTHR12103:SF15">
    <property type="entry name" value="CYTOSOLIC PURINE 5'-NUCLEOTIDASE"/>
    <property type="match status" value="1"/>
</dbReference>
<keyword evidence="7" id="KW-1185">Reference proteome</keyword>
<name>A0A2A6B2H0_PRIPA</name>
<comment type="similarity">
    <text evidence="1">Belongs to the 5'(3')-deoxyribonucleotidase family.</text>
</comment>
<dbReference type="NCBIfam" id="TIGR02244">
    <property type="entry name" value="HAD-IG-Ncltidse"/>
    <property type="match status" value="1"/>
</dbReference>
<organism evidence="6 7">
    <name type="scientific">Pristionchus pacificus</name>
    <name type="common">Parasitic nematode worm</name>
    <dbReference type="NCBI Taxonomy" id="54126"/>
    <lineage>
        <taxon>Eukaryota</taxon>
        <taxon>Metazoa</taxon>
        <taxon>Ecdysozoa</taxon>
        <taxon>Nematoda</taxon>
        <taxon>Chromadorea</taxon>
        <taxon>Rhabditida</taxon>
        <taxon>Rhabditina</taxon>
        <taxon>Diplogasteromorpha</taxon>
        <taxon>Diplogasteroidea</taxon>
        <taxon>Neodiplogasteridae</taxon>
        <taxon>Pristionchus</taxon>
    </lineage>
</organism>
<keyword evidence="4" id="KW-0460">Magnesium</keyword>
<dbReference type="InterPro" id="IPR023214">
    <property type="entry name" value="HAD_sf"/>
</dbReference>
<feature type="region of interest" description="Disordered" evidence="5">
    <location>
        <begin position="587"/>
        <end position="606"/>
    </location>
</feature>
<accession>A0A8R1YHT0</accession>